<name>A0ACB8TY39_9APHY</name>
<proteinExistence type="predicted"/>
<protein>
    <submittedName>
        <fullName evidence="1">Uncharacterized protein</fullName>
    </submittedName>
</protein>
<dbReference type="Proteomes" id="UP001055072">
    <property type="component" value="Unassembled WGS sequence"/>
</dbReference>
<evidence type="ECO:0000313" key="1">
    <source>
        <dbReference type="EMBL" id="KAI0086724.1"/>
    </source>
</evidence>
<accession>A0ACB8TY39</accession>
<dbReference type="EMBL" id="MU274922">
    <property type="protein sequence ID" value="KAI0086724.1"/>
    <property type="molecule type" value="Genomic_DNA"/>
</dbReference>
<evidence type="ECO:0000313" key="2">
    <source>
        <dbReference type="Proteomes" id="UP001055072"/>
    </source>
</evidence>
<organism evidence="1 2">
    <name type="scientific">Irpex rosettiformis</name>
    <dbReference type="NCBI Taxonomy" id="378272"/>
    <lineage>
        <taxon>Eukaryota</taxon>
        <taxon>Fungi</taxon>
        <taxon>Dikarya</taxon>
        <taxon>Basidiomycota</taxon>
        <taxon>Agaricomycotina</taxon>
        <taxon>Agaricomycetes</taxon>
        <taxon>Polyporales</taxon>
        <taxon>Irpicaceae</taxon>
        <taxon>Irpex</taxon>
    </lineage>
</organism>
<reference evidence="1" key="1">
    <citation type="journal article" date="2021" name="Environ. Microbiol.">
        <title>Gene family expansions and transcriptome signatures uncover fungal adaptations to wood decay.</title>
        <authorList>
            <person name="Hage H."/>
            <person name="Miyauchi S."/>
            <person name="Viragh M."/>
            <person name="Drula E."/>
            <person name="Min B."/>
            <person name="Chaduli D."/>
            <person name="Navarro D."/>
            <person name="Favel A."/>
            <person name="Norest M."/>
            <person name="Lesage-Meessen L."/>
            <person name="Balint B."/>
            <person name="Merenyi Z."/>
            <person name="de Eugenio L."/>
            <person name="Morin E."/>
            <person name="Martinez A.T."/>
            <person name="Baldrian P."/>
            <person name="Stursova M."/>
            <person name="Martinez M.J."/>
            <person name="Novotny C."/>
            <person name="Magnuson J.K."/>
            <person name="Spatafora J.W."/>
            <person name="Maurice S."/>
            <person name="Pangilinan J."/>
            <person name="Andreopoulos W."/>
            <person name="LaButti K."/>
            <person name="Hundley H."/>
            <person name="Na H."/>
            <person name="Kuo A."/>
            <person name="Barry K."/>
            <person name="Lipzen A."/>
            <person name="Henrissat B."/>
            <person name="Riley R."/>
            <person name="Ahrendt S."/>
            <person name="Nagy L.G."/>
            <person name="Grigoriev I.V."/>
            <person name="Martin F."/>
            <person name="Rosso M.N."/>
        </authorList>
    </citation>
    <scope>NUCLEOTIDE SEQUENCE</scope>
    <source>
        <strain evidence="1">CBS 384.51</strain>
    </source>
</reference>
<keyword evidence="2" id="KW-1185">Reference proteome</keyword>
<comment type="caution">
    <text evidence="1">The sequence shown here is derived from an EMBL/GenBank/DDBJ whole genome shotgun (WGS) entry which is preliminary data.</text>
</comment>
<sequence length="235" mass="25339">MSTVQLNSQYETEADYQNAVKELADGLPSGAESTSTDPSVLEAHGKSFGNKTVWTVPTIVVFAQFTEDVVFAVNVSRRHRVPIIAYDGVTSLERNHVAEDGDLVAQSGAKWVDINATLNEKGIPLFFPTVVLPAGKVIKTRRRVRKCYAGFNGIVPFIGAEGTLGIVTEVTTRPAPVLPTRVVIVQFSDVHKVSKAAIRLLNSGVGIQCMELVDKTGMGALDLGQRATWTESDAL</sequence>
<gene>
    <name evidence="1" type="ORF">BDY19DRAFT_908139</name>
</gene>